<accession>A0A1H3W1Q2</accession>
<dbReference type="STRING" id="551991.SAMN05192529_10254"/>
<evidence type="ECO:0000313" key="2">
    <source>
        <dbReference type="Proteomes" id="UP000199041"/>
    </source>
</evidence>
<name>A0A1H3W1Q2_9BACT</name>
<keyword evidence="2" id="KW-1185">Reference proteome</keyword>
<protein>
    <submittedName>
        <fullName evidence="1">Uncharacterized protein</fullName>
    </submittedName>
</protein>
<gene>
    <name evidence="1" type="ORF">SAMN05192529_10254</name>
</gene>
<sequence length="47" mass="5198">MNITSNDQIVAMKGSKLNIEKATAPSMLQLSQLLMVHLCCVKGFINY</sequence>
<proteinExistence type="predicted"/>
<dbReference type="Proteomes" id="UP000199041">
    <property type="component" value="Unassembled WGS sequence"/>
</dbReference>
<organism evidence="1 2">
    <name type="scientific">Arachidicoccus rhizosphaerae</name>
    <dbReference type="NCBI Taxonomy" id="551991"/>
    <lineage>
        <taxon>Bacteria</taxon>
        <taxon>Pseudomonadati</taxon>
        <taxon>Bacteroidota</taxon>
        <taxon>Chitinophagia</taxon>
        <taxon>Chitinophagales</taxon>
        <taxon>Chitinophagaceae</taxon>
        <taxon>Arachidicoccus</taxon>
    </lineage>
</organism>
<dbReference type="EMBL" id="FNQY01000002">
    <property type="protein sequence ID" value="SDZ80900.1"/>
    <property type="molecule type" value="Genomic_DNA"/>
</dbReference>
<evidence type="ECO:0000313" key="1">
    <source>
        <dbReference type="EMBL" id="SDZ80900.1"/>
    </source>
</evidence>
<reference evidence="1 2" key="1">
    <citation type="submission" date="2016-10" db="EMBL/GenBank/DDBJ databases">
        <authorList>
            <person name="de Groot N.N."/>
        </authorList>
    </citation>
    <scope>NUCLEOTIDE SEQUENCE [LARGE SCALE GENOMIC DNA]</scope>
    <source>
        <strain evidence="1 2">Vu-144</strain>
    </source>
</reference>
<dbReference type="AlphaFoldDB" id="A0A1H3W1Q2"/>
<dbReference type="RefSeq" id="WP_211481728.1">
    <property type="nucleotide sequence ID" value="NZ_FNQY01000002.1"/>
</dbReference>